<evidence type="ECO:0000313" key="2">
    <source>
        <dbReference type="Proteomes" id="UP000462066"/>
    </source>
</evidence>
<organism evidence="1 2">
    <name type="scientific">Pseudoxanthomonas broegbernensis</name>
    <dbReference type="NCBI Taxonomy" id="83619"/>
    <lineage>
        <taxon>Bacteria</taxon>
        <taxon>Pseudomonadati</taxon>
        <taxon>Pseudomonadota</taxon>
        <taxon>Gammaproteobacteria</taxon>
        <taxon>Lysobacterales</taxon>
        <taxon>Lysobacteraceae</taxon>
        <taxon>Pseudoxanthomonas</taxon>
    </lineage>
</organism>
<dbReference type="Proteomes" id="UP000462066">
    <property type="component" value="Unassembled WGS sequence"/>
</dbReference>
<dbReference type="RefSeq" id="WP_162309726.1">
    <property type="nucleotide sequence ID" value="NZ_JACHGU010000003.1"/>
</dbReference>
<comment type="caution">
    <text evidence="1">The sequence shown here is derived from an EMBL/GenBank/DDBJ whole genome shotgun (WGS) entry which is preliminary data.</text>
</comment>
<name>A0A7V8GQ73_9GAMM</name>
<reference evidence="1 2" key="1">
    <citation type="submission" date="2017-10" db="EMBL/GenBank/DDBJ databases">
        <title>Whole genome sequencing of Pseudoxanthomonas broegbernensis DSM 12573(T).</title>
        <authorList>
            <person name="Kumar S."/>
            <person name="Bansal K."/>
            <person name="Kaur A."/>
            <person name="Patil P."/>
            <person name="Sharma S."/>
            <person name="Patil P.B."/>
        </authorList>
    </citation>
    <scope>NUCLEOTIDE SEQUENCE [LARGE SCALE GENOMIC DNA]</scope>
    <source>
        <strain evidence="1 2">DSM 12573</strain>
    </source>
</reference>
<keyword evidence="2" id="KW-1185">Reference proteome</keyword>
<gene>
    <name evidence="1" type="ORF">B1992_01770</name>
</gene>
<dbReference type="Gene3D" id="1.10.238.160">
    <property type="match status" value="1"/>
</dbReference>
<protein>
    <submittedName>
        <fullName evidence="1">Transcriptional regulator</fullName>
    </submittedName>
</protein>
<proteinExistence type="predicted"/>
<dbReference type="EMBL" id="MWIP01000001">
    <property type="protein sequence ID" value="KAF1688167.1"/>
    <property type="molecule type" value="Genomic_DNA"/>
</dbReference>
<evidence type="ECO:0000313" key="1">
    <source>
        <dbReference type="EMBL" id="KAF1688167.1"/>
    </source>
</evidence>
<sequence length="83" mass="8891">MHRDSLPSTGFLRLPQIVGTPADSKRNIPAVPGLIPVSKSTWWAGVRAGRYPQPVKIGERCTAWRAEDIRALIESAAGAKAAA</sequence>
<dbReference type="AlphaFoldDB" id="A0A7V8GQ73"/>
<accession>A0A7V8GQ73</accession>